<dbReference type="AlphaFoldDB" id="A0A1I8FZQ2"/>
<keyword evidence="2" id="KW-0677">Repeat</keyword>
<organism evidence="4 5">
    <name type="scientific">Macrostomum lignano</name>
    <dbReference type="NCBI Taxonomy" id="282301"/>
    <lineage>
        <taxon>Eukaryota</taxon>
        <taxon>Metazoa</taxon>
        <taxon>Spiralia</taxon>
        <taxon>Lophotrochozoa</taxon>
        <taxon>Platyhelminthes</taxon>
        <taxon>Rhabditophora</taxon>
        <taxon>Macrostomorpha</taxon>
        <taxon>Macrostomida</taxon>
        <taxon>Macrostomidae</taxon>
        <taxon>Macrostomum</taxon>
    </lineage>
</organism>
<dbReference type="InterPro" id="IPR032675">
    <property type="entry name" value="LRR_dom_sf"/>
</dbReference>
<proteinExistence type="inferred from homology"/>
<dbReference type="WBParaSite" id="maker-uti_cns_0000322-snap-gene-2.26-mRNA-1">
    <property type="protein sequence ID" value="maker-uti_cns_0000322-snap-gene-2.26-mRNA-1"/>
    <property type="gene ID" value="maker-uti_cns_0000322-snap-gene-2.26"/>
</dbReference>
<evidence type="ECO:0000256" key="1">
    <source>
        <dbReference type="ARBA" id="ARBA00022614"/>
    </source>
</evidence>
<sequence>MMSMQQRLELERRNKEPANITELNLDNCKASALEGLTDEYVNLETLSLINVGLQSLAGFPALPKLHRLELSDNRLLDGLQHLAGCPALAQLNLSGNRIRDLDALKPLASLKKLRTLDLYGCAPVMSMTRLRRVDAAPSGSTKARMVATTEARAAAAFPGL</sequence>
<keyword evidence="4" id="KW-1185">Reference proteome</keyword>
<evidence type="ECO:0000256" key="2">
    <source>
        <dbReference type="ARBA" id="ARBA00022737"/>
    </source>
</evidence>
<evidence type="ECO:0000313" key="5">
    <source>
        <dbReference type="WBParaSite" id="maker-uti_cns_0000322-snap-gene-2.26-mRNA-1"/>
    </source>
</evidence>
<dbReference type="InterPro" id="IPR001611">
    <property type="entry name" value="Leu-rich_rpt"/>
</dbReference>
<comment type="similarity">
    <text evidence="3">Belongs to the ANP32 family.</text>
</comment>
<dbReference type="GO" id="GO:0042393">
    <property type="term" value="F:histone binding"/>
    <property type="evidence" value="ECO:0007669"/>
    <property type="project" value="TreeGrafter"/>
</dbReference>
<protein>
    <submittedName>
        <fullName evidence="5">LRRcap domain-containing protein</fullName>
    </submittedName>
</protein>
<dbReference type="SUPFAM" id="SSF52058">
    <property type="entry name" value="L domain-like"/>
    <property type="match status" value="1"/>
</dbReference>
<name>A0A1I8FZQ2_9PLAT</name>
<dbReference type="Pfam" id="PF14580">
    <property type="entry name" value="LRR_9"/>
    <property type="match status" value="1"/>
</dbReference>
<dbReference type="PANTHER" id="PTHR11375:SF0">
    <property type="entry name" value="ACIDIC LEUCINE-RICH NUCLEAR PHOSPHOPROTEIN 32 FAMILY MEMBER A"/>
    <property type="match status" value="1"/>
</dbReference>
<evidence type="ECO:0000256" key="3">
    <source>
        <dbReference type="ARBA" id="ARBA00025777"/>
    </source>
</evidence>
<evidence type="ECO:0000313" key="4">
    <source>
        <dbReference type="Proteomes" id="UP000095280"/>
    </source>
</evidence>
<accession>A0A1I8FZQ2</accession>
<reference evidence="5" key="1">
    <citation type="submission" date="2016-11" db="UniProtKB">
        <authorList>
            <consortium name="WormBaseParasite"/>
        </authorList>
    </citation>
    <scope>IDENTIFICATION</scope>
</reference>
<dbReference type="PROSITE" id="PS51450">
    <property type="entry name" value="LRR"/>
    <property type="match status" value="1"/>
</dbReference>
<dbReference type="GO" id="GO:0005634">
    <property type="term" value="C:nucleus"/>
    <property type="evidence" value="ECO:0007669"/>
    <property type="project" value="TreeGrafter"/>
</dbReference>
<dbReference type="Proteomes" id="UP000095280">
    <property type="component" value="Unplaced"/>
</dbReference>
<dbReference type="InterPro" id="IPR045081">
    <property type="entry name" value="AN32"/>
</dbReference>
<dbReference type="Gene3D" id="3.80.10.10">
    <property type="entry name" value="Ribonuclease Inhibitor"/>
    <property type="match status" value="1"/>
</dbReference>
<keyword evidence="1" id="KW-0433">Leucine-rich repeat</keyword>
<dbReference type="PANTHER" id="PTHR11375">
    <property type="entry name" value="ACIDIC LEUCINE-RICH NUCLEAR PHOSPHOPROTEIN 32"/>
    <property type="match status" value="1"/>
</dbReference>